<comment type="cofactor">
    <cofactor evidence="6">
        <name>[4Fe-4S] cluster</name>
        <dbReference type="ChEBI" id="CHEBI:49883"/>
    </cofactor>
    <text evidence="6">Binds 1 [4Fe-4S] cluster. The cluster is coordinated with 3 cysteines and an exchangeable S-adenosyl-L-methionine.</text>
</comment>
<dbReference type="SUPFAM" id="SSF102114">
    <property type="entry name" value="Radical SAM enzymes"/>
    <property type="match status" value="1"/>
</dbReference>
<dbReference type="Proteomes" id="UP000030635">
    <property type="component" value="Chromosome"/>
</dbReference>
<dbReference type="SFLD" id="SFLDG01101">
    <property type="entry name" value="Uncharacterised_Radical_SAM_Su"/>
    <property type="match status" value="1"/>
</dbReference>
<evidence type="ECO:0000256" key="3">
    <source>
        <dbReference type="ARBA" id="ARBA00022723"/>
    </source>
</evidence>
<dbReference type="PANTHER" id="PTHR30352:SF5">
    <property type="entry name" value="PYRUVATE FORMATE-LYASE 1-ACTIVATING ENZYME"/>
    <property type="match status" value="1"/>
</dbReference>
<dbReference type="AlphaFoldDB" id="A0A0A7FTZ6"/>
<dbReference type="STRING" id="1561.NPD11_56"/>
<dbReference type="Gene3D" id="3.20.20.70">
    <property type="entry name" value="Aldolase class I"/>
    <property type="match status" value="1"/>
</dbReference>
<proteinExistence type="predicted"/>
<feature type="binding site" evidence="6">
    <location>
        <position position="91"/>
    </location>
    <ligand>
        <name>[4Fe-4S] cluster</name>
        <dbReference type="ChEBI" id="CHEBI:49883"/>
        <note>4Fe-4S-S-AdoMet</note>
    </ligand>
</feature>
<gene>
    <name evidence="8" type="ORF">U729_2982</name>
</gene>
<feature type="binding site" evidence="6">
    <location>
        <position position="98"/>
    </location>
    <ligand>
        <name>[4Fe-4S] cluster</name>
        <dbReference type="ChEBI" id="CHEBI:49883"/>
        <note>4Fe-4S-S-AdoMet</note>
    </ligand>
</feature>
<keyword evidence="9" id="KW-1185">Reference proteome</keyword>
<evidence type="ECO:0000259" key="7">
    <source>
        <dbReference type="PROSITE" id="PS51918"/>
    </source>
</evidence>
<keyword evidence="4 6" id="KW-0408">Iron</keyword>
<feature type="binding site" evidence="6">
    <location>
        <position position="95"/>
    </location>
    <ligand>
        <name>[4Fe-4S] cluster</name>
        <dbReference type="ChEBI" id="CHEBI:49883"/>
        <note>4Fe-4S-S-AdoMet</note>
    </ligand>
</feature>
<dbReference type="GO" id="GO:0051539">
    <property type="term" value="F:4 iron, 4 sulfur cluster binding"/>
    <property type="evidence" value="ECO:0007669"/>
    <property type="project" value="UniProtKB-KW"/>
</dbReference>
<feature type="domain" description="Radical SAM core" evidence="7">
    <location>
        <begin position="76"/>
        <end position="284"/>
    </location>
</feature>
<keyword evidence="5 6" id="KW-0411">Iron-sulfur</keyword>
<dbReference type="InterPro" id="IPR058240">
    <property type="entry name" value="rSAM_sf"/>
</dbReference>
<dbReference type="InterPro" id="IPR034457">
    <property type="entry name" value="Organic_radical-activating"/>
</dbReference>
<evidence type="ECO:0000256" key="6">
    <source>
        <dbReference type="PIRSR" id="PIRSR004869-50"/>
    </source>
</evidence>
<reference evidence="8 9" key="1">
    <citation type="journal article" date="2015" name="Infect. Genet. Evol.">
        <title>Genomic sequences of six botulinum neurotoxin-producing strains representing three clostridial species illustrate the mobility and diversity of botulinum neurotoxin genes.</title>
        <authorList>
            <person name="Smith T.J."/>
            <person name="Hill K.K."/>
            <person name="Xie G."/>
            <person name="Foley B.T."/>
            <person name="Williamson C.H."/>
            <person name="Foster J.T."/>
            <person name="Johnson S.L."/>
            <person name="Chertkov O."/>
            <person name="Teshima H."/>
            <person name="Gibbons H.S."/>
            <person name="Johnsky L.A."/>
            <person name="Karavis M.A."/>
            <person name="Smith L.A."/>
        </authorList>
    </citation>
    <scope>NUCLEOTIDE SEQUENCE [LARGE SCALE GENOMIC DNA]</scope>
    <source>
        <strain evidence="8">Sullivan</strain>
    </source>
</reference>
<keyword evidence="2 6" id="KW-0949">S-adenosyl-L-methionine</keyword>
<evidence type="ECO:0000256" key="1">
    <source>
        <dbReference type="ARBA" id="ARBA00022485"/>
    </source>
</evidence>
<dbReference type="PANTHER" id="PTHR30352">
    <property type="entry name" value="PYRUVATE FORMATE-LYASE-ACTIVATING ENZYME"/>
    <property type="match status" value="1"/>
</dbReference>
<evidence type="ECO:0000313" key="9">
    <source>
        <dbReference type="Proteomes" id="UP000030635"/>
    </source>
</evidence>
<dbReference type="Pfam" id="PF04055">
    <property type="entry name" value="Radical_SAM"/>
    <property type="match status" value="1"/>
</dbReference>
<dbReference type="RefSeq" id="WP_039316355.1">
    <property type="nucleotide sequence ID" value="NZ_CP006905.1"/>
</dbReference>
<evidence type="ECO:0000313" key="8">
    <source>
        <dbReference type="EMBL" id="AIY82400.1"/>
    </source>
</evidence>
<dbReference type="GO" id="GO:0003824">
    <property type="term" value="F:catalytic activity"/>
    <property type="evidence" value="ECO:0007669"/>
    <property type="project" value="InterPro"/>
</dbReference>
<dbReference type="CDD" id="cd01335">
    <property type="entry name" value="Radical_SAM"/>
    <property type="match status" value="1"/>
</dbReference>
<evidence type="ECO:0000256" key="4">
    <source>
        <dbReference type="ARBA" id="ARBA00023004"/>
    </source>
</evidence>
<evidence type="ECO:0000256" key="5">
    <source>
        <dbReference type="ARBA" id="ARBA00023014"/>
    </source>
</evidence>
<dbReference type="PIRSF" id="PIRSF004869">
    <property type="entry name" value="PflX_prd"/>
    <property type="match status" value="1"/>
</dbReference>
<dbReference type="HOGENOM" id="CLU_044176_1_0_9"/>
<evidence type="ECO:0000256" key="2">
    <source>
        <dbReference type="ARBA" id="ARBA00022691"/>
    </source>
</evidence>
<name>A0A0A7FTZ6_9CLOT</name>
<dbReference type="NCBIfam" id="TIGR04337">
    <property type="entry name" value="AmmeMemoSam_rS"/>
    <property type="match status" value="1"/>
</dbReference>
<dbReference type="PROSITE" id="PS51918">
    <property type="entry name" value="RADICAL_SAM"/>
    <property type="match status" value="1"/>
</dbReference>
<dbReference type="InterPro" id="IPR007197">
    <property type="entry name" value="rSAM"/>
</dbReference>
<keyword evidence="3 6" id="KW-0479">Metal-binding</keyword>
<sequence>MEKEEFYKEAQFYKEENGMIRCSLCPHNCLIKENEVGLCKVRKAISAFGELKLYTLNYGNLTSAQIDPIEKKPLSEFYPGSKILSVGSFGCNFTCSFCQNYSISQERPHTQEITPEELANIVCTTKDNLGVAFTYNEPSIWYEFVYETSKIIKEMDSSKKVVIVTNGYISEEPLKKLLPFVDAMNVDLKGDDCYYKRLCTGRISPVKNTIKLAKEFGVHVEITTLLVPGENTNDEFLKDLSEFIKRIDKNMPLHLSRYFPRYKMEKDLTSLSEMKEAYKSLSLNLNNIYLGNLSEGEKKYILN</sequence>
<dbReference type="GO" id="GO:0046872">
    <property type="term" value="F:metal ion binding"/>
    <property type="evidence" value="ECO:0007669"/>
    <property type="project" value="UniProtKB-KW"/>
</dbReference>
<dbReference type="SFLD" id="SFLDS00029">
    <property type="entry name" value="Radical_SAM"/>
    <property type="match status" value="1"/>
</dbReference>
<dbReference type="eggNOG" id="COG1180">
    <property type="taxonomic scope" value="Bacteria"/>
</dbReference>
<dbReference type="KEGG" id="cbv:U729_2982"/>
<keyword evidence="1" id="KW-0004">4Fe-4S</keyword>
<protein>
    <submittedName>
        <fullName evidence="8">Radical SAM superfamily protein</fullName>
    </submittedName>
</protein>
<dbReference type="EMBL" id="CP006905">
    <property type="protein sequence ID" value="AIY82400.1"/>
    <property type="molecule type" value="Genomic_DNA"/>
</dbReference>
<organism evidence="8 9">
    <name type="scientific">Clostridium baratii str. Sullivan</name>
    <dbReference type="NCBI Taxonomy" id="1415775"/>
    <lineage>
        <taxon>Bacteria</taxon>
        <taxon>Bacillati</taxon>
        <taxon>Bacillota</taxon>
        <taxon>Clostridia</taxon>
        <taxon>Eubacteriales</taxon>
        <taxon>Clostridiaceae</taxon>
        <taxon>Clostridium</taxon>
    </lineage>
</organism>
<dbReference type="InterPro" id="IPR027596">
    <property type="entry name" value="AmmeMemoSam_rS"/>
</dbReference>
<accession>A0A0A7FTZ6</accession>
<dbReference type="InterPro" id="IPR013785">
    <property type="entry name" value="Aldolase_TIM"/>
</dbReference>
<dbReference type="InterPro" id="IPR016431">
    <property type="entry name" value="Pyrv-formate_lyase-activ_prd"/>
</dbReference>